<proteinExistence type="predicted"/>
<dbReference type="Proteomes" id="UP000321812">
    <property type="component" value="Unassembled WGS sequence"/>
</dbReference>
<accession>A0A562X7I5</accession>
<dbReference type="SUPFAM" id="SSF52980">
    <property type="entry name" value="Restriction endonuclease-like"/>
    <property type="match status" value="1"/>
</dbReference>
<dbReference type="InterPro" id="IPR011528">
    <property type="entry name" value="NERD"/>
</dbReference>
<dbReference type="PROSITE" id="PS50965">
    <property type="entry name" value="NERD"/>
    <property type="match status" value="1"/>
</dbReference>
<reference evidence="2 3" key="1">
    <citation type="submission" date="2019-07" db="EMBL/GenBank/DDBJ databases">
        <title>Rapid identification of Enteric Bacteria from Whole Genome Sequences (WGS) using Average Nucleotide Identity (ANI).</title>
        <authorList>
            <person name="Lane C."/>
        </authorList>
    </citation>
    <scope>NUCLEOTIDE SEQUENCE [LARGE SCALE GENOMIC DNA]</scope>
    <source>
        <strain evidence="2 3">D2411</strain>
    </source>
</reference>
<protein>
    <submittedName>
        <fullName evidence="2">NERD domain-containing protein</fullName>
    </submittedName>
</protein>
<dbReference type="PANTHER" id="PTHR35287">
    <property type="entry name" value="SI:ZFOS-911D5.4"/>
    <property type="match status" value="1"/>
</dbReference>
<evidence type="ECO:0000313" key="2">
    <source>
        <dbReference type="EMBL" id="TWO18130.1"/>
    </source>
</evidence>
<evidence type="ECO:0000313" key="3">
    <source>
        <dbReference type="Proteomes" id="UP000321812"/>
    </source>
</evidence>
<dbReference type="EMBL" id="VOAP01000029">
    <property type="protein sequence ID" value="TWO18130.1"/>
    <property type="molecule type" value="Genomic_DNA"/>
</dbReference>
<organism evidence="2 3">
    <name type="scientific">Campylobacter hyointestinalis</name>
    <dbReference type="NCBI Taxonomy" id="198"/>
    <lineage>
        <taxon>Bacteria</taxon>
        <taxon>Pseudomonadati</taxon>
        <taxon>Campylobacterota</taxon>
        <taxon>Epsilonproteobacteria</taxon>
        <taxon>Campylobacterales</taxon>
        <taxon>Campylobacteraceae</taxon>
        <taxon>Campylobacter</taxon>
    </lineage>
</organism>
<feature type="domain" description="NERD" evidence="1">
    <location>
        <begin position="25"/>
        <end position="139"/>
    </location>
</feature>
<evidence type="ECO:0000259" key="1">
    <source>
        <dbReference type="PROSITE" id="PS50965"/>
    </source>
</evidence>
<name>A0A562X7I5_CAMHY</name>
<gene>
    <name evidence="2" type="ORF">YZ82_09005</name>
</gene>
<sequence length="294" mass="33957">MLNFWQNFMILHNPVKTEPNLSKVAGNNGESEFAELLGQIKRIRVFKNKRIKDNGAGLHEIDFIVLDGKKIYLIEIKNWSGSVSVNEDDQWIQNSKQKSINHSNPLKKLLRNTFFFVSHLRSLGFDLKGYEIYPQVIFMNNSLKLANELKNSIYIKTSKDFVAMLNRKNRFLKFKKQVAFDEKLVNILSSLTIFSKLYLYGGAELCGNIRYFVINGKRTRLPKHFRANCSLKWNRKIPFSFLSSLIGKKKKLKIKSKIFKVKPNDSVGFVEVGKSGVKLIKFGIIEKIVKDDEA</sequence>
<dbReference type="Pfam" id="PF08378">
    <property type="entry name" value="NERD"/>
    <property type="match status" value="1"/>
</dbReference>
<comment type="caution">
    <text evidence="2">The sequence shown here is derived from an EMBL/GenBank/DDBJ whole genome shotgun (WGS) entry which is preliminary data.</text>
</comment>
<dbReference type="RefSeq" id="WP_111974941.1">
    <property type="nucleotide sequence ID" value="NZ_VOAP01000029.1"/>
</dbReference>
<dbReference type="InterPro" id="IPR011335">
    <property type="entry name" value="Restrct_endonuc-II-like"/>
</dbReference>
<dbReference type="PANTHER" id="PTHR35287:SF1">
    <property type="entry name" value="SI:ZFOS-911D5.4"/>
    <property type="match status" value="1"/>
</dbReference>
<dbReference type="AlphaFoldDB" id="A0A562X7I5"/>